<dbReference type="Pfam" id="PF15456">
    <property type="entry name" value="Uds1"/>
    <property type="match status" value="1"/>
</dbReference>
<keyword evidence="5" id="KW-1185">Reference proteome</keyword>
<feature type="coiled-coil region" evidence="1">
    <location>
        <begin position="484"/>
        <end position="511"/>
    </location>
</feature>
<feature type="compositionally biased region" description="Basic residues" evidence="2">
    <location>
        <begin position="115"/>
        <end position="127"/>
    </location>
</feature>
<feature type="compositionally biased region" description="Polar residues" evidence="2">
    <location>
        <begin position="69"/>
        <end position="80"/>
    </location>
</feature>
<reference evidence="4" key="1">
    <citation type="journal article" date="2020" name="Stud. Mycol.">
        <title>101 Dothideomycetes genomes: a test case for predicting lifestyles and emergence of pathogens.</title>
        <authorList>
            <person name="Haridas S."/>
            <person name="Albert R."/>
            <person name="Binder M."/>
            <person name="Bloem J."/>
            <person name="Labutti K."/>
            <person name="Salamov A."/>
            <person name="Andreopoulos B."/>
            <person name="Baker S."/>
            <person name="Barry K."/>
            <person name="Bills G."/>
            <person name="Bluhm B."/>
            <person name="Cannon C."/>
            <person name="Castanera R."/>
            <person name="Culley D."/>
            <person name="Daum C."/>
            <person name="Ezra D."/>
            <person name="Gonzalez J."/>
            <person name="Henrissat B."/>
            <person name="Kuo A."/>
            <person name="Liang C."/>
            <person name="Lipzen A."/>
            <person name="Lutzoni F."/>
            <person name="Magnuson J."/>
            <person name="Mondo S."/>
            <person name="Nolan M."/>
            <person name="Ohm R."/>
            <person name="Pangilinan J."/>
            <person name="Park H.-J."/>
            <person name="Ramirez L."/>
            <person name="Alfaro M."/>
            <person name="Sun H."/>
            <person name="Tritt A."/>
            <person name="Yoshinaga Y."/>
            <person name="Zwiers L.-H."/>
            <person name="Turgeon B."/>
            <person name="Goodwin S."/>
            <person name="Spatafora J."/>
            <person name="Crous P."/>
            <person name="Grigoriev I."/>
        </authorList>
    </citation>
    <scope>NUCLEOTIDE SEQUENCE</scope>
    <source>
        <strain evidence="4">CBS 121167</strain>
    </source>
</reference>
<feature type="domain" description="Up-regulated during septation protein 1" evidence="3">
    <location>
        <begin position="406"/>
        <end position="522"/>
    </location>
</feature>
<dbReference type="AlphaFoldDB" id="A0A6A6BEK5"/>
<protein>
    <recommendedName>
        <fullName evidence="3">Up-regulated during septation protein 1 domain-containing protein</fullName>
    </recommendedName>
</protein>
<feature type="compositionally biased region" description="Basic and acidic residues" evidence="2">
    <location>
        <begin position="540"/>
        <end position="557"/>
    </location>
</feature>
<proteinExistence type="predicted"/>
<evidence type="ECO:0000256" key="2">
    <source>
        <dbReference type="SAM" id="MobiDB-lite"/>
    </source>
</evidence>
<accession>A0A6A6BEK5</accession>
<dbReference type="GeneID" id="54294510"/>
<name>A0A6A6BEK5_9PEZI</name>
<gene>
    <name evidence="4" type="ORF">K452DRAFT_229100</name>
</gene>
<feature type="region of interest" description="Disordered" evidence="2">
    <location>
        <begin position="526"/>
        <end position="557"/>
    </location>
</feature>
<evidence type="ECO:0000256" key="1">
    <source>
        <dbReference type="SAM" id="Coils"/>
    </source>
</evidence>
<feature type="region of interest" description="Disordered" evidence="2">
    <location>
        <begin position="50"/>
        <end position="80"/>
    </location>
</feature>
<keyword evidence="1" id="KW-0175">Coiled coil</keyword>
<dbReference type="EMBL" id="ML995487">
    <property type="protein sequence ID" value="KAF2141357.1"/>
    <property type="molecule type" value="Genomic_DNA"/>
</dbReference>
<sequence>MTHIANCMRASAMGKGQVYLSDEMSSGAITVSLGLDSLVCLSIATSPDFADPTLPSTSTRKGAPKYQLWPSSSSKSPTYQTRPTFAQEKAMALSVKRSATAMGDAIVTADASGSRNRHGSISRRRKVSVPELQPPPPMTTLRENCMDSPTIPGRPPIARPVYETTHERSPSAPVQPGAGWRANPFGDAMTSCITGPAPVAAKKPLSPLSQGTEPTQEVELNLPLLRPLSPILSPTTTEKPKLQANTNVPAADDDGDIPPAVPPKSPSLFKKSPIFRQQARNDSGVACAPINEVPPMPTKPVTGNADCSSPEALQKGEIRRIHSRKCSEERPKPTEDKHKGLRKMWSDQSLIDRGRPVARSQRLPHSRKGSSTSSSEKDNGDTWKLPRGLPTTEAATKYPTKDRERLRTKASSQAEKFEVLTSRDVNSLTKELEALDERCEYLRRTYKSLREGRQKLHTRMISYLKRSDAVVFSRENLLKQEEALIELDLSIDDWTVKIEQAENRRHRIRHKLLEHVAAAVTLPQVPYPGGAAEATPPRSPVKDEKADSPPPRIERKDVESIKIYADGDVLSLFSDIEQAIGRMCEHAE</sequence>
<feature type="region of interest" description="Disordered" evidence="2">
    <location>
        <begin position="248"/>
        <end position="269"/>
    </location>
</feature>
<evidence type="ECO:0000259" key="3">
    <source>
        <dbReference type="Pfam" id="PF15456"/>
    </source>
</evidence>
<evidence type="ECO:0000313" key="4">
    <source>
        <dbReference type="EMBL" id="KAF2141357.1"/>
    </source>
</evidence>
<dbReference type="RefSeq" id="XP_033397070.1">
    <property type="nucleotide sequence ID" value="XM_033537014.1"/>
</dbReference>
<dbReference type="Proteomes" id="UP000799438">
    <property type="component" value="Unassembled WGS sequence"/>
</dbReference>
<organism evidence="4 5">
    <name type="scientific">Aplosporella prunicola CBS 121167</name>
    <dbReference type="NCBI Taxonomy" id="1176127"/>
    <lineage>
        <taxon>Eukaryota</taxon>
        <taxon>Fungi</taxon>
        <taxon>Dikarya</taxon>
        <taxon>Ascomycota</taxon>
        <taxon>Pezizomycotina</taxon>
        <taxon>Dothideomycetes</taxon>
        <taxon>Dothideomycetes incertae sedis</taxon>
        <taxon>Botryosphaeriales</taxon>
        <taxon>Aplosporellaceae</taxon>
        <taxon>Aplosporella</taxon>
    </lineage>
</organism>
<feature type="compositionally biased region" description="Basic and acidic residues" evidence="2">
    <location>
        <begin position="314"/>
        <end position="338"/>
    </location>
</feature>
<feature type="region of interest" description="Disordered" evidence="2">
    <location>
        <begin position="111"/>
        <end position="154"/>
    </location>
</feature>
<dbReference type="InterPro" id="IPR029191">
    <property type="entry name" value="Uds1"/>
</dbReference>
<feature type="region of interest" description="Disordered" evidence="2">
    <location>
        <begin position="285"/>
        <end position="410"/>
    </location>
</feature>
<evidence type="ECO:0000313" key="5">
    <source>
        <dbReference type="Proteomes" id="UP000799438"/>
    </source>
</evidence>
<dbReference type="OrthoDB" id="5429395at2759"/>